<reference evidence="2" key="1">
    <citation type="submission" date="2014-09" db="EMBL/GenBank/DDBJ databases">
        <authorList>
            <person name="Magalhaes I.L.F."/>
            <person name="Oliveira U."/>
            <person name="Santos F.R."/>
            <person name="Vidigal T.H.D.A."/>
            <person name="Brescovit A.D."/>
            <person name="Santos A.J."/>
        </authorList>
    </citation>
    <scope>NUCLEOTIDE SEQUENCE</scope>
    <source>
        <tissue evidence="2">Shoot tissue taken approximately 20 cm above the soil surface</tissue>
    </source>
</reference>
<organism evidence="2">
    <name type="scientific">Arundo donax</name>
    <name type="common">Giant reed</name>
    <name type="synonym">Donax arundinaceus</name>
    <dbReference type="NCBI Taxonomy" id="35708"/>
    <lineage>
        <taxon>Eukaryota</taxon>
        <taxon>Viridiplantae</taxon>
        <taxon>Streptophyta</taxon>
        <taxon>Embryophyta</taxon>
        <taxon>Tracheophyta</taxon>
        <taxon>Spermatophyta</taxon>
        <taxon>Magnoliopsida</taxon>
        <taxon>Liliopsida</taxon>
        <taxon>Poales</taxon>
        <taxon>Poaceae</taxon>
        <taxon>PACMAD clade</taxon>
        <taxon>Arundinoideae</taxon>
        <taxon>Arundineae</taxon>
        <taxon>Arundo</taxon>
    </lineage>
</organism>
<dbReference type="AlphaFoldDB" id="A0A0A8ZRW6"/>
<sequence length="67" mass="8031">MQCCRICSKILAWSLLDHMFIFHAWCSPFQKNLTCLKKELSVAWICVFHNRSFLLYQDESVTSRIWC</sequence>
<feature type="chain" id="PRO_5002060059" evidence="1">
    <location>
        <begin position="27"/>
        <end position="67"/>
    </location>
</feature>
<evidence type="ECO:0000256" key="1">
    <source>
        <dbReference type="SAM" id="SignalP"/>
    </source>
</evidence>
<reference evidence="2" key="2">
    <citation type="journal article" date="2015" name="Data Brief">
        <title>Shoot transcriptome of the giant reed, Arundo donax.</title>
        <authorList>
            <person name="Barrero R.A."/>
            <person name="Guerrero F.D."/>
            <person name="Moolhuijzen P."/>
            <person name="Goolsby J.A."/>
            <person name="Tidwell J."/>
            <person name="Bellgard S.E."/>
            <person name="Bellgard M.I."/>
        </authorList>
    </citation>
    <scope>NUCLEOTIDE SEQUENCE</scope>
    <source>
        <tissue evidence="2">Shoot tissue taken approximately 20 cm above the soil surface</tissue>
    </source>
</reference>
<protein>
    <submittedName>
        <fullName evidence="2">Uncharacterized protein</fullName>
    </submittedName>
</protein>
<name>A0A0A8ZRW6_ARUDO</name>
<keyword evidence="1" id="KW-0732">Signal</keyword>
<feature type="signal peptide" evidence="1">
    <location>
        <begin position="1"/>
        <end position="26"/>
    </location>
</feature>
<evidence type="ECO:0000313" key="2">
    <source>
        <dbReference type="EMBL" id="JAD40453.1"/>
    </source>
</evidence>
<accession>A0A0A8ZRW6</accession>
<dbReference type="EMBL" id="GBRH01257442">
    <property type="protein sequence ID" value="JAD40453.1"/>
    <property type="molecule type" value="Transcribed_RNA"/>
</dbReference>
<proteinExistence type="predicted"/>